<keyword evidence="2" id="KW-1185">Reference proteome</keyword>
<dbReference type="RefSeq" id="WP_167087109.1">
    <property type="nucleotide sequence ID" value="NZ_WHJG01000011.1"/>
</dbReference>
<sequence length="169" mass="18648">MSASKTIIWAACDRGGDTMCVAGGCNARRARPPMIALDELLARVNAAFGLRVSSFTALIEHQVAASRWRRLDTPQHIDDMEITGLVDASAFLPEALYVVTDESYDKEVGAFAVHRDDLRAFAGAYRERNGVAMFNGDTLIVGIESKLIWMFHHEGVWTLFDGRRAAMAD</sequence>
<organism evidence="1 2">
    <name type="scientific">Massilia frigida</name>
    <dbReference type="NCBI Taxonomy" id="2609281"/>
    <lineage>
        <taxon>Bacteria</taxon>
        <taxon>Pseudomonadati</taxon>
        <taxon>Pseudomonadota</taxon>
        <taxon>Betaproteobacteria</taxon>
        <taxon>Burkholderiales</taxon>
        <taxon>Oxalobacteraceae</taxon>
        <taxon>Telluria group</taxon>
        <taxon>Massilia</taxon>
    </lineage>
</organism>
<evidence type="ECO:0000313" key="2">
    <source>
        <dbReference type="Proteomes" id="UP000621455"/>
    </source>
</evidence>
<name>A0ABX0N4H0_9BURK</name>
<proteinExistence type="predicted"/>
<evidence type="ECO:0000313" key="1">
    <source>
        <dbReference type="EMBL" id="NHZ80154.1"/>
    </source>
</evidence>
<dbReference type="Proteomes" id="UP000621455">
    <property type="component" value="Unassembled WGS sequence"/>
</dbReference>
<protein>
    <submittedName>
        <fullName evidence="1">Uncharacterized protein</fullName>
    </submittedName>
</protein>
<gene>
    <name evidence="1" type="ORF">F2P44_12830</name>
</gene>
<comment type="caution">
    <text evidence="1">The sequence shown here is derived from an EMBL/GenBank/DDBJ whole genome shotgun (WGS) entry which is preliminary data.</text>
</comment>
<reference evidence="1 2" key="1">
    <citation type="submission" date="2019-10" db="EMBL/GenBank/DDBJ databases">
        <title>Taxonomy of Antarctic Massilia spp.: description of Massilia rubra sp. nov., Massilia aquatica sp. nov., Massilia mucilaginosa sp. nov., Massilia frigida sp. nov. isolated from streams, lakes and regoliths.</title>
        <authorList>
            <person name="Holochova P."/>
            <person name="Sedlacek I."/>
            <person name="Kralova S."/>
            <person name="Maslanova I."/>
            <person name="Busse H.-J."/>
            <person name="Stankova E."/>
            <person name="Vrbovska V."/>
            <person name="Kovarovic V."/>
            <person name="Bartak M."/>
            <person name="Svec P."/>
            <person name="Pantucek R."/>
        </authorList>
    </citation>
    <scope>NUCLEOTIDE SEQUENCE [LARGE SCALE GENOMIC DNA]</scope>
    <source>
        <strain evidence="1 2">CCM 8695</strain>
    </source>
</reference>
<accession>A0ABX0N4H0</accession>
<dbReference type="EMBL" id="WHJG01000011">
    <property type="protein sequence ID" value="NHZ80154.1"/>
    <property type="molecule type" value="Genomic_DNA"/>
</dbReference>